<feature type="signal peptide" evidence="1">
    <location>
        <begin position="1"/>
        <end position="24"/>
    </location>
</feature>
<reference evidence="3 4" key="1">
    <citation type="submission" date="2018-08" db="EMBL/GenBank/DDBJ databases">
        <title>Genomic investigation of the strawberry pathogen Phytophthora fragariae indicates pathogenicity is determined by transcriptional variation in three key races.</title>
        <authorList>
            <person name="Adams T.M."/>
            <person name="Armitage A.D."/>
            <person name="Sobczyk M.K."/>
            <person name="Bates H.J."/>
            <person name="Dunwell J.M."/>
            <person name="Nellist C.F."/>
            <person name="Harrison R.J."/>
        </authorList>
    </citation>
    <scope>NUCLEOTIDE SEQUENCE [LARGE SCALE GENOMIC DNA]</scope>
    <source>
        <strain evidence="2 5">SCRP324</strain>
        <strain evidence="3 4">SCRP333</strain>
    </source>
</reference>
<gene>
    <name evidence="2" type="ORF">PR002_g19505</name>
    <name evidence="3" type="ORF">PR003_g23654</name>
</gene>
<name>A0A6A4CUX7_9STRA</name>
<dbReference type="EMBL" id="QXFT01002530">
    <property type="protein sequence ID" value="KAE9296848.1"/>
    <property type="molecule type" value="Genomic_DNA"/>
</dbReference>
<organism evidence="3 4">
    <name type="scientific">Phytophthora rubi</name>
    <dbReference type="NCBI Taxonomy" id="129364"/>
    <lineage>
        <taxon>Eukaryota</taxon>
        <taxon>Sar</taxon>
        <taxon>Stramenopiles</taxon>
        <taxon>Oomycota</taxon>
        <taxon>Peronosporomycetes</taxon>
        <taxon>Peronosporales</taxon>
        <taxon>Peronosporaceae</taxon>
        <taxon>Phytophthora</taxon>
    </lineage>
</organism>
<protein>
    <recommendedName>
        <fullName evidence="6">Secreted protein</fullName>
    </recommendedName>
</protein>
<dbReference type="Proteomes" id="UP000434957">
    <property type="component" value="Unassembled WGS sequence"/>
</dbReference>
<sequence>MAIARVFQLFWMLELTSMRVTTWAIRHCYEHFEMDTRAWSNCYSVMELSVTINQIQYFKWMNHRTRRK</sequence>
<evidence type="ECO:0000256" key="1">
    <source>
        <dbReference type="SAM" id="SignalP"/>
    </source>
</evidence>
<evidence type="ECO:0000313" key="2">
    <source>
        <dbReference type="EMBL" id="KAE8995816.1"/>
    </source>
</evidence>
<comment type="caution">
    <text evidence="3">The sequence shown here is derived from an EMBL/GenBank/DDBJ whole genome shotgun (WGS) entry which is preliminary data.</text>
</comment>
<accession>A0A6A4CUX7</accession>
<proteinExistence type="predicted"/>
<keyword evidence="4" id="KW-1185">Reference proteome</keyword>
<evidence type="ECO:0000313" key="4">
    <source>
        <dbReference type="Proteomes" id="UP000434957"/>
    </source>
</evidence>
<dbReference type="AlphaFoldDB" id="A0A6A4CUX7"/>
<keyword evidence="1" id="KW-0732">Signal</keyword>
<evidence type="ECO:0000313" key="5">
    <source>
        <dbReference type="Proteomes" id="UP000435112"/>
    </source>
</evidence>
<evidence type="ECO:0000313" key="3">
    <source>
        <dbReference type="EMBL" id="KAE9296848.1"/>
    </source>
</evidence>
<dbReference type="EMBL" id="QXFU01001770">
    <property type="protein sequence ID" value="KAE8995816.1"/>
    <property type="molecule type" value="Genomic_DNA"/>
</dbReference>
<evidence type="ECO:0008006" key="6">
    <source>
        <dbReference type="Google" id="ProtNLM"/>
    </source>
</evidence>
<feature type="chain" id="PRO_5036167276" description="Secreted protein" evidence="1">
    <location>
        <begin position="25"/>
        <end position="68"/>
    </location>
</feature>
<dbReference type="Proteomes" id="UP000435112">
    <property type="component" value="Unassembled WGS sequence"/>
</dbReference>